<reference evidence="1" key="1">
    <citation type="submission" date="2014-11" db="EMBL/GenBank/DDBJ databases">
        <authorList>
            <person name="Amaro Gonzalez C."/>
        </authorList>
    </citation>
    <scope>NUCLEOTIDE SEQUENCE</scope>
</reference>
<name>A0A0E9TUH0_ANGAN</name>
<evidence type="ECO:0000313" key="1">
    <source>
        <dbReference type="EMBL" id="JAH56555.1"/>
    </source>
</evidence>
<accession>A0A0E9TUH0</accession>
<sequence>MLAALPRNTARKAPMMKVGLKMWFWKVKSARPM</sequence>
<reference evidence="1" key="2">
    <citation type="journal article" date="2015" name="Fish Shellfish Immunol.">
        <title>Early steps in the European eel (Anguilla anguilla)-Vibrio vulnificus interaction in the gills: Role of the RtxA13 toxin.</title>
        <authorList>
            <person name="Callol A."/>
            <person name="Pajuelo D."/>
            <person name="Ebbesson L."/>
            <person name="Teles M."/>
            <person name="MacKenzie S."/>
            <person name="Amaro C."/>
        </authorList>
    </citation>
    <scope>NUCLEOTIDE SEQUENCE</scope>
</reference>
<organism evidence="1">
    <name type="scientific">Anguilla anguilla</name>
    <name type="common">European freshwater eel</name>
    <name type="synonym">Muraena anguilla</name>
    <dbReference type="NCBI Taxonomy" id="7936"/>
    <lineage>
        <taxon>Eukaryota</taxon>
        <taxon>Metazoa</taxon>
        <taxon>Chordata</taxon>
        <taxon>Craniata</taxon>
        <taxon>Vertebrata</taxon>
        <taxon>Euteleostomi</taxon>
        <taxon>Actinopterygii</taxon>
        <taxon>Neopterygii</taxon>
        <taxon>Teleostei</taxon>
        <taxon>Anguilliformes</taxon>
        <taxon>Anguillidae</taxon>
        <taxon>Anguilla</taxon>
    </lineage>
</organism>
<dbReference type="EMBL" id="GBXM01052022">
    <property type="protein sequence ID" value="JAH56555.1"/>
    <property type="molecule type" value="Transcribed_RNA"/>
</dbReference>
<protein>
    <submittedName>
        <fullName evidence="1">Uncharacterized protein</fullName>
    </submittedName>
</protein>
<proteinExistence type="predicted"/>
<dbReference type="AlphaFoldDB" id="A0A0E9TUH0"/>